<name>A0A8H4QYD5_9AGAR</name>
<protein>
    <submittedName>
        <fullName evidence="1">Uncharacterized protein</fullName>
    </submittedName>
</protein>
<gene>
    <name evidence="1" type="ORF">D9613_010132</name>
</gene>
<accession>A0A8H4QYD5</accession>
<evidence type="ECO:0000313" key="2">
    <source>
        <dbReference type="Proteomes" id="UP000521872"/>
    </source>
</evidence>
<sequence>MTVLLDSAEYEQSSSIVSRKAFEKIGTHAKEECEMKATLSENESGEDNAQIRANWAGKCWWDGIYLVAERSRANEEEAEIGKQARRGSHIWEEEAREDAACVKKVQ</sequence>
<organism evidence="1 2">
    <name type="scientific">Agrocybe pediades</name>
    <dbReference type="NCBI Taxonomy" id="84607"/>
    <lineage>
        <taxon>Eukaryota</taxon>
        <taxon>Fungi</taxon>
        <taxon>Dikarya</taxon>
        <taxon>Basidiomycota</taxon>
        <taxon>Agaricomycotina</taxon>
        <taxon>Agaricomycetes</taxon>
        <taxon>Agaricomycetidae</taxon>
        <taxon>Agaricales</taxon>
        <taxon>Agaricineae</taxon>
        <taxon>Strophariaceae</taxon>
        <taxon>Agrocybe</taxon>
    </lineage>
</organism>
<dbReference type="AlphaFoldDB" id="A0A8H4QYD5"/>
<dbReference type="EMBL" id="JAACJL010000017">
    <property type="protein sequence ID" value="KAF4618940.1"/>
    <property type="molecule type" value="Genomic_DNA"/>
</dbReference>
<proteinExistence type="predicted"/>
<comment type="caution">
    <text evidence="1">The sequence shown here is derived from an EMBL/GenBank/DDBJ whole genome shotgun (WGS) entry which is preliminary data.</text>
</comment>
<keyword evidence="2" id="KW-1185">Reference proteome</keyword>
<evidence type="ECO:0000313" key="1">
    <source>
        <dbReference type="EMBL" id="KAF4618940.1"/>
    </source>
</evidence>
<dbReference type="Proteomes" id="UP000521872">
    <property type="component" value="Unassembled WGS sequence"/>
</dbReference>
<reference evidence="1 2" key="1">
    <citation type="submission" date="2019-12" db="EMBL/GenBank/DDBJ databases">
        <authorList>
            <person name="Floudas D."/>
            <person name="Bentzer J."/>
            <person name="Ahren D."/>
            <person name="Johansson T."/>
            <person name="Persson P."/>
            <person name="Tunlid A."/>
        </authorList>
    </citation>
    <scope>NUCLEOTIDE SEQUENCE [LARGE SCALE GENOMIC DNA]</scope>
    <source>
        <strain evidence="1 2">CBS 102.39</strain>
    </source>
</reference>